<evidence type="ECO:0000256" key="1">
    <source>
        <dbReference type="SAM" id="MobiDB-lite"/>
    </source>
</evidence>
<evidence type="ECO:0000313" key="3">
    <source>
        <dbReference type="EMBL" id="JAD99019.1"/>
    </source>
</evidence>
<evidence type="ECO:0000256" key="2">
    <source>
        <dbReference type="SAM" id="Phobius"/>
    </source>
</evidence>
<feature type="region of interest" description="Disordered" evidence="1">
    <location>
        <begin position="1"/>
        <end position="29"/>
    </location>
</feature>
<accession>A0A0A9EE26</accession>
<feature type="compositionally biased region" description="Gly residues" evidence="1">
    <location>
        <begin position="1"/>
        <end position="13"/>
    </location>
</feature>
<keyword evidence="2" id="KW-1133">Transmembrane helix</keyword>
<protein>
    <submittedName>
        <fullName evidence="3">Uncharacterized protein</fullName>
    </submittedName>
</protein>
<dbReference type="EMBL" id="GBRH01198876">
    <property type="protein sequence ID" value="JAD99019.1"/>
    <property type="molecule type" value="Transcribed_RNA"/>
</dbReference>
<keyword evidence="2" id="KW-0472">Membrane</keyword>
<keyword evidence="2" id="KW-0812">Transmembrane</keyword>
<sequence>MREGGGAAGGWGQDGRERPSASGQVSGGDPIKTKWIMRGVFSGGFGLVSLAFSGR</sequence>
<reference evidence="3" key="1">
    <citation type="submission" date="2014-09" db="EMBL/GenBank/DDBJ databases">
        <authorList>
            <person name="Magalhaes I.L.F."/>
            <person name="Oliveira U."/>
            <person name="Santos F.R."/>
            <person name="Vidigal T.H.D.A."/>
            <person name="Brescovit A.D."/>
            <person name="Santos A.J."/>
        </authorList>
    </citation>
    <scope>NUCLEOTIDE SEQUENCE</scope>
    <source>
        <tissue evidence="3">Shoot tissue taken approximately 20 cm above the soil surface</tissue>
    </source>
</reference>
<name>A0A0A9EE26_ARUDO</name>
<proteinExistence type="predicted"/>
<organism evidence="3">
    <name type="scientific">Arundo donax</name>
    <name type="common">Giant reed</name>
    <name type="synonym">Donax arundinaceus</name>
    <dbReference type="NCBI Taxonomy" id="35708"/>
    <lineage>
        <taxon>Eukaryota</taxon>
        <taxon>Viridiplantae</taxon>
        <taxon>Streptophyta</taxon>
        <taxon>Embryophyta</taxon>
        <taxon>Tracheophyta</taxon>
        <taxon>Spermatophyta</taxon>
        <taxon>Magnoliopsida</taxon>
        <taxon>Liliopsida</taxon>
        <taxon>Poales</taxon>
        <taxon>Poaceae</taxon>
        <taxon>PACMAD clade</taxon>
        <taxon>Arundinoideae</taxon>
        <taxon>Arundineae</taxon>
        <taxon>Arundo</taxon>
    </lineage>
</organism>
<dbReference type="AlphaFoldDB" id="A0A0A9EE26"/>
<reference evidence="3" key="2">
    <citation type="journal article" date="2015" name="Data Brief">
        <title>Shoot transcriptome of the giant reed, Arundo donax.</title>
        <authorList>
            <person name="Barrero R.A."/>
            <person name="Guerrero F.D."/>
            <person name="Moolhuijzen P."/>
            <person name="Goolsby J.A."/>
            <person name="Tidwell J."/>
            <person name="Bellgard S.E."/>
            <person name="Bellgard M.I."/>
        </authorList>
    </citation>
    <scope>NUCLEOTIDE SEQUENCE</scope>
    <source>
        <tissue evidence="3">Shoot tissue taken approximately 20 cm above the soil surface</tissue>
    </source>
</reference>
<feature type="transmembrane region" description="Helical" evidence="2">
    <location>
        <begin position="35"/>
        <end position="53"/>
    </location>
</feature>